<keyword evidence="3" id="KW-1185">Reference proteome</keyword>
<sequence>MGTSTRNSCTTGELRSPRMHPQAAATAGNGSRQRTPTRTWPWEH</sequence>
<gene>
    <name evidence="2" type="ORF">LITE_LOCUS24820</name>
</gene>
<feature type="region of interest" description="Disordered" evidence="1">
    <location>
        <begin position="1"/>
        <end position="44"/>
    </location>
</feature>
<comment type="caution">
    <text evidence="2">The sequence shown here is derived from an EMBL/GenBank/DDBJ whole genome shotgun (WGS) entry which is preliminary data.</text>
</comment>
<accession>A0AAV0LQG2</accession>
<name>A0AAV0LQG2_9ROSI</name>
<evidence type="ECO:0000313" key="2">
    <source>
        <dbReference type="EMBL" id="CAI0435764.1"/>
    </source>
</evidence>
<dbReference type="Proteomes" id="UP001154282">
    <property type="component" value="Unassembled WGS sequence"/>
</dbReference>
<organism evidence="2 3">
    <name type="scientific">Linum tenue</name>
    <dbReference type="NCBI Taxonomy" id="586396"/>
    <lineage>
        <taxon>Eukaryota</taxon>
        <taxon>Viridiplantae</taxon>
        <taxon>Streptophyta</taxon>
        <taxon>Embryophyta</taxon>
        <taxon>Tracheophyta</taxon>
        <taxon>Spermatophyta</taxon>
        <taxon>Magnoliopsida</taxon>
        <taxon>eudicotyledons</taxon>
        <taxon>Gunneridae</taxon>
        <taxon>Pentapetalae</taxon>
        <taxon>rosids</taxon>
        <taxon>fabids</taxon>
        <taxon>Malpighiales</taxon>
        <taxon>Linaceae</taxon>
        <taxon>Linum</taxon>
    </lineage>
</organism>
<proteinExistence type="predicted"/>
<dbReference type="AlphaFoldDB" id="A0AAV0LQG2"/>
<evidence type="ECO:0000313" key="3">
    <source>
        <dbReference type="Proteomes" id="UP001154282"/>
    </source>
</evidence>
<protein>
    <submittedName>
        <fullName evidence="2">Uncharacterized protein</fullName>
    </submittedName>
</protein>
<reference evidence="2" key="1">
    <citation type="submission" date="2022-08" db="EMBL/GenBank/DDBJ databases">
        <authorList>
            <person name="Gutierrez-Valencia J."/>
        </authorList>
    </citation>
    <scope>NUCLEOTIDE SEQUENCE</scope>
</reference>
<dbReference type="EMBL" id="CAMGYJ010000006">
    <property type="protein sequence ID" value="CAI0435764.1"/>
    <property type="molecule type" value="Genomic_DNA"/>
</dbReference>
<feature type="compositionally biased region" description="Polar residues" evidence="1">
    <location>
        <begin position="28"/>
        <end position="38"/>
    </location>
</feature>
<feature type="compositionally biased region" description="Polar residues" evidence="1">
    <location>
        <begin position="1"/>
        <end position="13"/>
    </location>
</feature>
<evidence type="ECO:0000256" key="1">
    <source>
        <dbReference type="SAM" id="MobiDB-lite"/>
    </source>
</evidence>